<evidence type="ECO:0000313" key="4">
    <source>
        <dbReference type="Proteomes" id="UP000218113"/>
    </source>
</evidence>
<name>A0A2A4T0F2_9DELT</name>
<comment type="caution">
    <text evidence="3">The sequence shown here is derived from an EMBL/GenBank/DDBJ whole genome shotgun (WGS) entry which is preliminary data.</text>
</comment>
<sequence length="144" mass="15350">MKSVRLVKAGVVVGFFCLAGVAVAQTMMNTPSPKGASVYIISPANGEVVMQKFTVKFGLRGMGVAPAGTERDNTGHHHLLIDSKETPVYNQPMGSNVKHFGGGQTETMLTLKPGKHTLQLVLGDKSHIPHAPAVMSKKVTVFVR</sequence>
<proteinExistence type="predicted"/>
<dbReference type="InterPro" id="IPR025512">
    <property type="entry name" value="DUF4399"/>
</dbReference>
<evidence type="ECO:0000313" key="3">
    <source>
        <dbReference type="EMBL" id="PCI27096.1"/>
    </source>
</evidence>
<protein>
    <submittedName>
        <fullName evidence="3">Rod shape-determining protein RodA</fullName>
    </submittedName>
</protein>
<feature type="signal peptide" evidence="1">
    <location>
        <begin position="1"/>
        <end position="24"/>
    </location>
</feature>
<evidence type="ECO:0000259" key="2">
    <source>
        <dbReference type="Pfam" id="PF14347"/>
    </source>
</evidence>
<feature type="chain" id="PRO_5013377241" evidence="1">
    <location>
        <begin position="25"/>
        <end position="144"/>
    </location>
</feature>
<gene>
    <name evidence="3" type="ORF">COB67_09410</name>
</gene>
<dbReference type="Pfam" id="PF14347">
    <property type="entry name" value="DUF4399"/>
    <property type="match status" value="1"/>
</dbReference>
<dbReference type="Proteomes" id="UP000218113">
    <property type="component" value="Unassembled WGS sequence"/>
</dbReference>
<dbReference type="EMBL" id="NVSR01000075">
    <property type="protein sequence ID" value="PCI27096.1"/>
    <property type="molecule type" value="Genomic_DNA"/>
</dbReference>
<dbReference type="AlphaFoldDB" id="A0A2A4T0F2"/>
<organism evidence="3 4">
    <name type="scientific">SAR324 cluster bacterium</name>
    <dbReference type="NCBI Taxonomy" id="2024889"/>
    <lineage>
        <taxon>Bacteria</taxon>
        <taxon>Deltaproteobacteria</taxon>
        <taxon>SAR324 cluster</taxon>
    </lineage>
</organism>
<keyword evidence="1" id="KW-0732">Signal</keyword>
<reference evidence="4" key="1">
    <citation type="submission" date="2017-08" db="EMBL/GenBank/DDBJ databases">
        <title>A dynamic microbial community with high functional redundancy inhabits the cold, oxic subseafloor aquifer.</title>
        <authorList>
            <person name="Tully B.J."/>
            <person name="Wheat C.G."/>
            <person name="Glazer B.T."/>
            <person name="Huber J.A."/>
        </authorList>
    </citation>
    <scope>NUCLEOTIDE SEQUENCE [LARGE SCALE GENOMIC DNA]</scope>
</reference>
<evidence type="ECO:0000256" key="1">
    <source>
        <dbReference type="SAM" id="SignalP"/>
    </source>
</evidence>
<accession>A0A2A4T0F2</accession>
<feature type="domain" description="DUF4399" evidence="2">
    <location>
        <begin position="55"/>
        <end position="143"/>
    </location>
</feature>